<evidence type="ECO:0000259" key="2">
    <source>
        <dbReference type="Pfam" id="PF07859"/>
    </source>
</evidence>
<dbReference type="GO" id="GO:0016787">
    <property type="term" value="F:hydrolase activity"/>
    <property type="evidence" value="ECO:0007669"/>
    <property type="project" value="UniProtKB-KW"/>
</dbReference>
<dbReference type="OrthoDB" id="19653at2759"/>
<dbReference type="PANTHER" id="PTHR48081">
    <property type="entry name" value="AB HYDROLASE SUPERFAMILY PROTEIN C4A8.06C"/>
    <property type="match status" value="1"/>
</dbReference>
<protein>
    <submittedName>
        <fullName evidence="3">Polyketide synthase</fullName>
    </submittedName>
</protein>
<evidence type="ECO:0000313" key="4">
    <source>
        <dbReference type="Proteomes" id="UP000572817"/>
    </source>
</evidence>
<dbReference type="SUPFAM" id="SSF53474">
    <property type="entry name" value="alpha/beta-Hydrolases"/>
    <property type="match status" value="1"/>
</dbReference>
<dbReference type="Proteomes" id="UP000572817">
    <property type="component" value="Unassembled WGS sequence"/>
</dbReference>
<comment type="caution">
    <text evidence="3">The sequence shown here is derived from an EMBL/GenBank/DDBJ whole genome shotgun (WGS) entry which is preliminary data.</text>
</comment>
<feature type="domain" description="Alpha/beta hydrolase fold-3" evidence="2">
    <location>
        <begin position="40"/>
        <end position="141"/>
    </location>
</feature>
<accession>A0A8H4NDX3</accession>
<dbReference type="AlphaFoldDB" id="A0A8H4NDX3"/>
<organism evidence="3 4">
    <name type="scientific">Botryosphaeria dothidea</name>
    <dbReference type="NCBI Taxonomy" id="55169"/>
    <lineage>
        <taxon>Eukaryota</taxon>
        <taxon>Fungi</taxon>
        <taxon>Dikarya</taxon>
        <taxon>Ascomycota</taxon>
        <taxon>Pezizomycotina</taxon>
        <taxon>Dothideomycetes</taxon>
        <taxon>Dothideomycetes incertae sedis</taxon>
        <taxon>Botryosphaeriales</taxon>
        <taxon>Botryosphaeriaceae</taxon>
        <taxon>Botryosphaeria</taxon>
    </lineage>
</organism>
<sequence>MPTITLPYKHDPSAGGPIPAHIHYSTTTSSSPTPTPKPIILIFHAGGFAAGSTNLIPQAQIAHLTDTLNAVAIAPEYRLCPQVSLRAGPVADAHACLAWARETLPRALAAETGGAVLADPARVGVMGHSAGGMLALELGNAASPPSAILDFYGVKYLGDAFWGAPLASFAGMPDPDAGVRAKVYEEETIAVSAGAMFVDGRPDLKTPRSAWMIHAIKHGKLYEKCLRGPASKDEDAGGEVDAKVVEEVEPTRGFKKSWPPTCFVHGTEDVFAPFSMAERAERELKEKDAEVELIKVQGAGHVFDMALGKGDVMFESTVAPALKWLVERV</sequence>
<dbReference type="Gene3D" id="3.40.50.1820">
    <property type="entry name" value="alpha/beta hydrolase"/>
    <property type="match status" value="1"/>
</dbReference>
<name>A0A8H4NDX3_9PEZI</name>
<dbReference type="EMBL" id="WWBZ02000009">
    <property type="protein sequence ID" value="KAF4311622.1"/>
    <property type="molecule type" value="Genomic_DNA"/>
</dbReference>
<dbReference type="Pfam" id="PF07859">
    <property type="entry name" value="Abhydrolase_3"/>
    <property type="match status" value="1"/>
</dbReference>
<evidence type="ECO:0000256" key="1">
    <source>
        <dbReference type="ARBA" id="ARBA00022801"/>
    </source>
</evidence>
<dbReference type="InterPro" id="IPR029058">
    <property type="entry name" value="AB_hydrolase_fold"/>
</dbReference>
<evidence type="ECO:0000313" key="3">
    <source>
        <dbReference type="EMBL" id="KAF4311622.1"/>
    </source>
</evidence>
<reference evidence="3" key="1">
    <citation type="submission" date="2020-04" db="EMBL/GenBank/DDBJ databases">
        <title>Genome Assembly and Annotation of Botryosphaeria dothidea sdau 11-99, a Latent Pathogen of Apple Fruit Ring Rot in China.</title>
        <authorList>
            <person name="Yu C."/>
            <person name="Diao Y."/>
            <person name="Lu Q."/>
            <person name="Zhao J."/>
            <person name="Cui S."/>
            <person name="Peng C."/>
            <person name="He B."/>
            <person name="Liu H."/>
        </authorList>
    </citation>
    <scope>NUCLEOTIDE SEQUENCE [LARGE SCALE GENOMIC DNA]</scope>
    <source>
        <strain evidence="3">Sdau11-99</strain>
    </source>
</reference>
<keyword evidence="4" id="KW-1185">Reference proteome</keyword>
<gene>
    <name evidence="3" type="ORF">GTA08_BOTSDO12790</name>
</gene>
<dbReference type="InterPro" id="IPR013094">
    <property type="entry name" value="AB_hydrolase_3"/>
</dbReference>
<keyword evidence="1" id="KW-0378">Hydrolase</keyword>
<proteinExistence type="predicted"/>
<dbReference type="InterPro" id="IPR050300">
    <property type="entry name" value="GDXG_lipolytic_enzyme"/>
</dbReference>